<dbReference type="AlphaFoldDB" id="B4D5Q5"/>
<dbReference type="SUPFAM" id="SSF48371">
    <property type="entry name" value="ARM repeat"/>
    <property type="match status" value="1"/>
</dbReference>
<dbReference type="SUPFAM" id="SSF46626">
    <property type="entry name" value="Cytochrome c"/>
    <property type="match status" value="1"/>
</dbReference>
<dbReference type="Proteomes" id="UP000005824">
    <property type="component" value="Unassembled WGS sequence"/>
</dbReference>
<keyword evidence="2 4" id="KW-0479">Metal-binding</keyword>
<dbReference type="Gene3D" id="1.10.760.10">
    <property type="entry name" value="Cytochrome c-like domain"/>
    <property type="match status" value="1"/>
</dbReference>
<dbReference type="PANTHER" id="PTHR33546">
    <property type="entry name" value="LARGE, MULTIFUNCTIONAL SECRETED PROTEIN-RELATED"/>
    <property type="match status" value="1"/>
</dbReference>
<dbReference type="Gene3D" id="2.120.10.30">
    <property type="entry name" value="TolB, C-terminal domain"/>
    <property type="match status" value="1"/>
</dbReference>
<dbReference type="eggNOG" id="COG2010">
    <property type="taxonomic scope" value="Bacteria"/>
</dbReference>
<gene>
    <name evidence="7" type="ORF">CfE428DRAFT_4244</name>
</gene>
<feature type="domain" description="Cytochrome c" evidence="6">
    <location>
        <begin position="1025"/>
        <end position="1158"/>
    </location>
</feature>
<dbReference type="Gene3D" id="1.25.10.10">
    <property type="entry name" value="Leucine-rich Repeat Variant"/>
    <property type="match status" value="1"/>
</dbReference>
<evidence type="ECO:0000256" key="5">
    <source>
        <dbReference type="SAM" id="SignalP"/>
    </source>
</evidence>
<dbReference type="InterPro" id="IPR013427">
    <property type="entry name" value="Haem-bd_dom_put"/>
</dbReference>
<sequence length="1162" mass="126759">MKRLHSLQSAALAAIVIFASLPAWAEWQQIPMPTTAASAASSQPVWYRCFIRVPDNLAVPAEKDLMRDSILLNVGGISGPFRVLLNGQKIAEGGAIKAGERERFKVPKDILQKKAFNVLAIELTSEAAPGGVTMTPILASYHDELPLEGTWERMTGEPSPDDLKPLPAQPAAAFFLETRFRPASTVMGPNLQPMPTAKLPPQESLAKMTTPADLAVDLVLSEPEVAQPTHISFDERGRMWVSQYRQYPYPAGVKMLSRDKYYRAVYDKVPPAPPHNDRGRDIITVSESTKNDGVFDKTKVVLDGLNMANAAVRGHGGIWVMNTPYLLFYPDANGDDVPDRDPEVRLAGFGMEDTHSVANGLVWGPDGWLYGAQGSTTTSHVVRPGIDPPNFPGVYHEGAMAWRYHPEKKIYEIFAIGGGNAFELDFDSEGRMFCGHNGGTTFGWHYIQEGIFPKGGADPGKYGPPVNPFAFGTLGEIKSHNPISRFRHATIIGEGSALPSNYLGHFFGADPLHRNVAVGERYPHGSTFESSDSAIALAGGDPSFRPVYITNAPDGGIYVADFCEEFIAHGQHYQGQIDVNSGRIWRIRGKDMPLNKDVKLAEKTSAELLPMLSHPNRWHRQTAVRLLGERRDPSTVKPLHDLLKQPAEHPALEALWALHQMGQFDEATALEALQHPEFAVRAWAIRLLGDGKTLPPAFLAAVERLAATEPNPEVRCQMISTARRLSAAQALPLVSAILKRDVDSDDPDIPLMCWYTLESHCATDRDAVIAAVPMDSAMARQFIVPRLMRRFAAAGGRNDLLTCAKLFNSAPSREHEKLLMSGFEEAFKGRALPPLPDELLAALAKTGLASPYLKVRLHDPLAIAEALRVVNDPKAKIDDRLLCVRLFGEVKVPESVPVLLAVVEAKNTAPLQKSALTALLLYPDAVIADRVAAVYASLPADVQAAAQTLLTSRPAWTLAFLKLVEGGQVQATMLPPATITALRNSSDVNVAAQAKKIFHAPVQTSKPAARAEIERVRTVLAAGTGDPYKGEATFMQRCSVCHTLFHKGGHIGPDLTPYQRDDLGTLLTSVVDPSAEIREGFVNNTLTTTDGRTLNGFIVDKDNAVIVLRGLDGQDVSIPQAEIRDVKASPISVMPEGLLNGLNDQDLRDFFAYLRISQPITR</sequence>
<keyword evidence="1 4" id="KW-0349">Heme</keyword>
<dbReference type="RefSeq" id="WP_006981568.1">
    <property type="nucleotide sequence ID" value="NZ_ABVL01000014.1"/>
</dbReference>
<dbReference type="GO" id="GO:0020037">
    <property type="term" value="F:heme binding"/>
    <property type="evidence" value="ECO:0007669"/>
    <property type="project" value="InterPro"/>
</dbReference>
<dbReference type="Gene3D" id="2.60.120.260">
    <property type="entry name" value="Galactose-binding domain-like"/>
    <property type="match status" value="1"/>
</dbReference>
<dbReference type="GO" id="GO:0009055">
    <property type="term" value="F:electron transfer activity"/>
    <property type="evidence" value="ECO:0007669"/>
    <property type="project" value="InterPro"/>
</dbReference>
<dbReference type="InterPro" id="IPR055557">
    <property type="entry name" value="DUF7133"/>
</dbReference>
<evidence type="ECO:0000256" key="1">
    <source>
        <dbReference type="ARBA" id="ARBA00022617"/>
    </source>
</evidence>
<evidence type="ECO:0000259" key="6">
    <source>
        <dbReference type="PROSITE" id="PS51007"/>
    </source>
</evidence>
<dbReference type="STRING" id="497964.CfE428DRAFT_4244"/>
<evidence type="ECO:0000313" key="7">
    <source>
        <dbReference type="EMBL" id="EDY18108.1"/>
    </source>
</evidence>
<dbReference type="PANTHER" id="PTHR33546:SF1">
    <property type="entry name" value="LARGE, MULTIFUNCTIONAL SECRETED PROTEIN"/>
    <property type="match status" value="1"/>
</dbReference>
<keyword evidence="3 4" id="KW-0408">Iron</keyword>
<dbReference type="EMBL" id="ABVL01000014">
    <property type="protein sequence ID" value="EDY18108.1"/>
    <property type="molecule type" value="Genomic_DNA"/>
</dbReference>
<dbReference type="InterPro" id="IPR016024">
    <property type="entry name" value="ARM-type_fold"/>
</dbReference>
<protein>
    <submittedName>
        <fullName evidence="7">Membrane-bound dehydrogenase domain protein</fullName>
    </submittedName>
</protein>
<keyword evidence="5" id="KW-0732">Signal</keyword>
<name>B4D5Q5_9BACT</name>
<evidence type="ECO:0000256" key="2">
    <source>
        <dbReference type="ARBA" id="ARBA00022723"/>
    </source>
</evidence>
<evidence type="ECO:0000256" key="3">
    <source>
        <dbReference type="ARBA" id="ARBA00023004"/>
    </source>
</evidence>
<dbReference type="PROSITE" id="PS51007">
    <property type="entry name" value="CYTC"/>
    <property type="match status" value="1"/>
</dbReference>
<dbReference type="Pfam" id="PF13646">
    <property type="entry name" value="HEAT_2"/>
    <property type="match status" value="1"/>
</dbReference>
<proteinExistence type="predicted"/>
<evidence type="ECO:0000256" key="4">
    <source>
        <dbReference type="PROSITE-ProRule" id="PRU00433"/>
    </source>
</evidence>
<organism evidence="7 8">
    <name type="scientific">Chthoniobacter flavus Ellin428</name>
    <dbReference type="NCBI Taxonomy" id="497964"/>
    <lineage>
        <taxon>Bacteria</taxon>
        <taxon>Pseudomonadati</taxon>
        <taxon>Verrucomicrobiota</taxon>
        <taxon>Spartobacteria</taxon>
        <taxon>Chthoniobacterales</taxon>
        <taxon>Chthoniobacteraceae</taxon>
        <taxon>Chthoniobacter</taxon>
    </lineage>
</organism>
<dbReference type="eggNOG" id="COG2133">
    <property type="taxonomic scope" value="Bacteria"/>
</dbReference>
<dbReference type="InterPro" id="IPR009056">
    <property type="entry name" value="Cyt_c-like_dom"/>
</dbReference>
<evidence type="ECO:0000313" key="8">
    <source>
        <dbReference type="Proteomes" id="UP000005824"/>
    </source>
</evidence>
<accession>B4D5Q5</accession>
<dbReference type="InterPro" id="IPR011041">
    <property type="entry name" value="Quinoprot_gluc/sorb_DH_b-prop"/>
</dbReference>
<dbReference type="InterPro" id="IPR036909">
    <property type="entry name" value="Cyt_c-like_dom_sf"/>
</dbReference>
<dbReference type="InterPro" id="IPR011042">
    <property type="entry name" value="6-blade_b-propeller_TolB-like"/>
</dbReference>
<dbReference type="Pfam" id="PF23500">
    <property type="entry name" value="DUF7133"/>
    <property type="match status" value="1"/>
</dbReference>
<dbReference type="InParanoid" id="B4D5Q5"/>
<dbReference type="InterPro" id="IPR011989">
    <property type="entry name" value="ARM-like"/>
</dbReference>
<dbReference type="NCBIfam" id="TIGR02603">
    <property type="entry name" value="CxxCH_TIGR02603"/>
    <property type="match status" value="1"/>
</dbReference>
<dbReference type="SUPFAM" id="SSF50952">
    <property type="entry name" value="Soluble quinoprotein glucose dehydrogenase"/>
    <property type="match status" value="1"/>
</dbReference>
<reference evidence="7 8" key="1">
    <citation type="journal article" date="2011" name="J. Bacteriol.">
        <title>Genome sequence of Chthoniobacter flavus Ellin428, an aerobic heterotrophic soil bacterium.</title>
        <authorList>
            <person name="Kant R."/>
            <person name="van Passel M.W."/>
            <person name="Palva A."/>
            <person name="Lucas S."/>
            <person name="Lapidus A."/>
            <person name="Glavina Del Rio T."/>
            <person name="Dalin E."/>
            <person name="Tice H."/>
            <person name="Bruce D."/>
            <person name="Goodwin L."/>
            <person name="Pitluck S."/>
            <person name="Larimer F.W."/>
            <person name="Land M.L."/>
            <person name="Hauser L."/>
            <person name="Sangwan P."/>
            <person name="de Vos W.M."/>
            <person name="Janssen P.H."/>
            <person name="Smidt H."/>
        </authorList>
    </citation>
    <scope>NUCLEOTIDE SEQUENCE [LARGE SCALE GENOMIC DNA]</scope>
    <source>
        <strain evidence="7 8">Ellin428</strain>
    </source>
</reference>
<keyword evidence="8" id="KW-1185">Reference proteome</keyword>
<feature type="signal peptide" evidence="5">
    <location>
        <begin position="1"/>
        <end position="25"/>
    </location>
</feature>
<comment type="caution">
    <text evidence="7">The sequence shown here is derived from an EMBL/GenBank/DDBJ whole genome shotgun (WGS) entry which is preliminary data.</text>
</comment>
<dbReference type="eggNOG" id="COG1413">
    <property type="taxonomic scope" value="Bacteria"/>
</dbReference>
<dbReference type="GO" id="GO:0046872">
    <property type="term" value="F:metal ion binding"/>
    <property type="evidence" value="ECO:0007669"/>
    <property type="project" value="UniProtKB-KW"/>
</dbReference>
<feature type="chain" id="PRO_5002803188" evidence="5">
    <location>
        <begin position="26"/>
        <end position="1162"/>
    </location>
</feature>